<sequence length="290" mass="33852">MAQRRKRPRRGRRVSHKGRKRRVFRRSRRSKNARRGSQRKRVARRRPRSARSFRGRSAKKTTRRKNIFRHSFSKRRSVPKRPARKRRIAKRAPITVRMAASREAPLLETLTGSPARARLLRLLLREPQLAFAVRDAAERIGMPPPLIRREAETLEKLGLLQGGKRGHRLRVAATFPFAAELRTLAIQSFPISRQELVRILARAGKLRLVLASGVFLNLPRTRVDLFVVANRLSERKLEAAVRRIEQIVGAEIRWAGMDTREFSYRFRMFDRFVRDILTEPGERVVENVKL</sequence>
<dbReference type="Proteomes" id="UP000177865">
    <property type="component" value="Unassembled WGS sequence"/>
</dbReference>
<dbReference type="SUPFAM" id="SSF46785">
    <property type="entry name" value="Winged helix' DNA-binding domain"/>
    <property type="match status" value="1"/>
</dbReference>
<feature type="region of interest" description="Disordered" evidence="1">
    <location>
        <begin position="1"/>
        <end position="90"/>
    </location>
</feature>
<gene>
    <name evidence="2" type="ORF">A2991_03065</name>
</gene>
<organism evidence="2 3">
    <name type="scientific">Candidatus Terrybacteria bacterium RIFCSPLOWO2_01_FULL_58_14</name>
    <dbReference type="NCBI Taxonomy" id="1802369"/>
    <lineage>
        <taxon>Bacteria</taxon>
        <taxon>Candidatus Terryibacteriota</taxon>
    </lineage>
</organism>
<protein>
    <recommendedName>
        <fullName evidence="4">HTH arsR-type domain-containing protein</fullName>
    </recommendedName>
</protein>
<evidence type="ECO:0000256" key="1">
    <source>
        <dbReference type="SAM" id="MobiDB-lite"/>
    </source>
</evidence>
<comment type="caution">
    <text evidence="2">The sequence shown here is derived from an EMBL/GenBank/DDBJ whole genome shotgun (WGS) entry which is preliminary data.</text>
</comment>
<evidence type="ECO:0008006" key="4">
    <source>
        <dbReference type="Google" id="ProtNLM"/>
    </source>
</evidence>
<dbReference type="InterPro" id="IPR036390">
    <property type="entry name" value="WH_DNA-bd_sf"/>
</dbReference>
<evidence type="ECO:0000313" key="2">
    <source>
        <dbReference type="EMBL" id="OHA52379.1"/>
    </source>
</evidence>
<dbReference type="AlphaFoldDB" id="A0A1G2PX82"/>
<accession>A0A1G2PX82</accession>
<dbReference type="Gene3D" id="1.10.10.10">
    <property type="entry name" value="Winged helix-like DNA-binding domain superfamily/Winged helix DNA-binding domain"/>
    <property type="match status" value="1"/>
</dbReference>
<proteinExistence type="predicted"/>
<dbReference type="InterPro" id="IPR036388">
    <property type="entry name" value="WH-like_DNA-bd_sf"/>
</dbReference>
<evidence type="ECO:0000313" key="3">
    <source>
        <dbReference type="Proteomes" id="UP000177865"/>
    </source>
</evidence>
<name>A0A1G2PX82_9BACT</name>
<dbReference type="EMBL" id="MHSZ01000032">
    <property type="protein sequence ID" value="OHA52379.1"/>
    <property type="molecule type" value="Genomic_DNA"/>
</dbReference>
<reference evidence="2 3" key="1">
    <citation type="journal article" date="2016" name="Nat. Commun.">
        <title>Thousands of microbial genomes shed light on interconnected biogeochemical processes in an aquifer system.</title>
        <authorList>
            <person name="Anantharaman K."/>
            <person name="Brown C.T."/>
            <person name="Hug L.A."/>
            <person name="Sharon I."/>
            <person name="Castelle C.J."/>
            <person name="Probst A.J."/>
            <person name="Thomas B.C."/>
            <person name="Singh A."/>
            <person name="Wilkins M.J."/>
            <person name="Karaoz U."/>
            <person name="Brodie E.L."/>
            <person name="Williams K.H."/>
            <person name="Hubbard S.S."/>
            <person name="Banfield J.F."/>
        </authorList>
    </citation>
    <scope>NUCLEOTIDE SEQUENCE [LARGE SCALE GENOMIC DNA]</scope>
</reference>